<evidence type="ECO:0000313" key="2">
    <source>
        <dbReference type="Proteomes" id="UP001295684"/>
    </source>
</evidence>
<proteinExistence type="predicted"/>
<dbReference type="AlphaFoldDB" id="A0AAD1XGE4"/>
<dbReference type="EMBL" id="CAMPGE010013010">
    <property type="protein sequence ID" value="CAI2371758.1"/>
    <property type="molecule type" value="Genomic_DNA"/>
</dbReference>
<accession>A0AAD1XGE4</accession>
<comment type="caution">
    <text evidence="1">The sequence shown here is derived from an EMBL/GenBank/DDBJ whole genome shotgun (WGS) entry which is preliminary data.</text>
</comment>
<organism evidence="1 2">
    <name type="scientific">Euplotes crassus</name>
    <dbReference type="NCBI Taxonomy" id="5936"/>
    <lineage>
        <taxon>Eukaryota</taxon>
        <taxon>Sar</taxon>
        <taxon>Alveolata</taxon>
        <taxon>Ciliophora</taxon>
        <taxon>Intramacronucleata</taxon>
        <taxon>Spirotrichea</taxon>
        <taxon>Hypotrichia</taxon>
        <taxon>Euplotida</taxon>
        <taxon>Euplotidae</taxon>
        <taxon>Moneuplotes</taxon>
    </lineage>
</organism>
<reference evidence="1" key="1">
    <citation type="submission" date="2023-07" db="EMBL/GenBank/DDBJ databases">
        <authorList>
            <consortium name="AG Swart"/>
            <person name="Singh M."/>
            <person name="Singh A."/>
            <person name="Seah K."/>
            <person name="Emmerich C."/>
        </authorList>
    </citation>
    <scope>NUCLEOTIDE SEQUENCE</scope>
    <source>
        <strain evidence="1">DP1</strain>
    </source>
</reference>
<gene>
    <name evidence="1" type="ORF">ECRASSUSDP1_LOCUS13083</name>
</gene>
<protein>
    <submittedName>
        <fullName evidence="1">Uncharacterized protein</fullName>
    </submittedName>
</protein>
<keyword evidence="2" id="KW-1185">Reference proteome</keyword>
<dbReference type="Proteomes" id="UP001295684">
    <property type="component" value="Unassembled WGS sequence"/>
</dbReference>
<evidence type="ECO:0000313" key="1">
    <source>
        <dbReference type="EMBL" id="CAI2371758.1"/>
    </source>
</evidence>
<name>A0AAD1XGE4_EUPCR</name>
<sequence length="337" mass="39519">MGNTATCCLKNQAHDQVGRIRRRKKMKDDRGGIKLAMVQRNGKVKVEEIIEEKKRACENDKIVDKEGDCYISGTDSEECAWPIADEVTDHGQDLEPGNDYTMSYKELSYLYSPNYVKENWFNSMKKFNPQSELCLDLKLSRDLQFLKKVHFRLPDLDILRLRNIPSNVKKFVKKFLKKYFPNRVNTFSLNYDSELSSATFYVRELTSISWRVKKRMTICNFEVNQKQFANLLSANKNKDVLYFTRCEISLLGVPYFKESMKRSTLRQINFGHSKFTHPKDSSKCSQLELLVLHLSECSDFKSNFETISIWNYEFIGRDVEQVLQRNGFTQVRILTHN</sequence>